<dbReference type="EMBL" id="MU790717">
    <property type="protein sequence ID" value="KAJ3994201.1"/>
    <property type="molecule type" value="Genomic_DNA"/>
</dbReference>
<organism evidence="3 4">
    <name type="scientific">Lentinula boryana</name>
    <dbReference type="NCBI Taxonomy" id="40481"/>
    <lineage>
        <taxon>Eukaryota</taxon>
        <taxon>Fungi</taxon>
        <taxon>Dikarya</taxon>
        <taxon>Basidiomycota</taxon>
        <taxon>Agaricomycotina</taxon>
        <taxon>Agaricomycetes</taxon>
        <taxon>Agaricomycetidae</taxon>
        <taxon>Agaricales</taxon>
        <taxon>Marasmiineae</taxon>
        <taxon>Omphalotaceae</taxon>
        <taxon>Lentinula</taxon>
    </lineage>
</organism>
<dbReference type="Proteomes" id="UP001163828">
    <property type="component" value="Unassembled WGS sequence"/>
</dbReference>
<dbReference type="Pfam" id="PF13919">
    <property type="entry name" value="ASXH"/>
    <property type="match status" value="1"/>
</dbReference>
<keyword evidence="4" id="KW-1185">Reference proteome</keyword>
<feature type="domain" description="ASX DEUBAD" evidence="2">
    <location>
        <begin position="81"/>
        <end position="228"/>
    </location>
</feature>
<name>A0ABQ8Q6Q9_9AGAR</name>
<feature type="compositionally biased region" description="Basic and acidic residues" evidence="1">
    <location>
        <begin position="381"/>
        <end position="394"/>
    </location>
</feature>
<reference evidence="3" key="1">
    <citation type="submission" date="2022-08" db="EMBL/GenBank/DDBJ databases">
        <authorList>
            <consortium name="DOE Joint Genome Institute"/>
            <person name="Min B."/>
            <person name="Riley R."/>
            <person name="Sierra-Patev S."/>
            <person name="Naranjo-Ortiz M."/>
            <person name="Looney B."/>
            <person name="Konkel Z."/>
            <person name="Slot J.C."/>
            <person name="Sakamoto Y."/>
            <person name="Steenwyk J.L."/>
            <person name="Rokas A."/>
            <person name="Carro J."/>
            <person name="Camarero S."/>
            <person name="Ferreira P."/>
            <person name="Molpeceres G."/>
            <person name="Ruiz-Duenas F.J."/>
            <person name="Serrano A."/>
            <person name="Henrissat B."/>
            <person name="Drula E."/>
            <person name="Hughes K.W."/>
            <person name="Mata J.L."/>
            <person name="Ishikawa N.K."/>
            <person name="Vargas-Isla R."/>
            <person name="Ushijima S."/>
            <person name="Smith C.A."/>
            <person name="Ahrendt S."/>
            <person name="Andreopoulos W."/>
            <person name="He G."/>
            <person name="Labutti K."/>
            <person name="Lipzen A."/>
            <person name="Ng V."/>
            <person name="Sandor L."/>
            <person name="Barry K."/>
            <person name="Martinez A.T."/>
            <person name="Xiao Y."/>
            <person name="Gibbons J.G."/>
            <person name="Terashima K."/>
            <person name="Hibbett D.S."/>
            <person name="Grigoriev I.V."/>
        </authorList>
    </citation>
    <scope>NUCLEOTIDE SEQUENCE</scope>
    <source>
        <strain evidence="3">TFB10827</strain>
    </source>
</reference>
<accession>A0ABQ8Q6Q9</accession>
<protein>
    <submittedName>
        <fullName evidence="3">Asx homology domain-containing protein</fullName>
    </submittedName>
</protein>
<feature type="region of interest" description="Disordered" evidence="1">
    <location>
        <begin position="381"/>
        <end position="407"/>
    </location>
</feature>
<comment type="caution">
    <text evidence="3">The sequence shown here is derived from an EMBL/GenBank/DDBJ whole genome shotgun (WGS) entry which is preliminary data.</text>
</comment>
<gene>
    <name evidence="3" type="ORF">F5050DRAFT_1776173</name>
</gene>
<evidence type="ECO:0000313" key="4">
    <source>
        <dbReference type="Proteomes" id="UP001163828"/>
    </source>
</evidence>
<evidence type="ECO:0000259" key="2">
    <source>
        <dbReference type="Pfam" id="PF13919"/>
    </source>
</evidence>
<evidence type="ECO:0000313" key="3">
    <source>
        <dbReference type="EMBL" id="KAJ3994201.1"/>
    </source>
</evidence>
<dbReference type="InterPro" id="IPR028020">
    <property type="entry name" value="ASX_DEUBAD_dom"/>
</dbReference>
<sequence>MSISLPCYTISTEICHSFYKSKYAADLHTLYILTTQSDLSCPGMSERPKRTVRKPVRLLAGVADAPQPRAKRKAQQLAIDDNALDALLTSPKSALTNVDVSDIINANTWAFLSDESKAHLSKLLPPTAFSDYQRTIDPGHPSHTKDPDPNAMVVDSTRDLQGSHEADRVLLSVFTDPHFLAAAHTFQDHLYSGWLKPEFKVKVAKYEEGIRDGTLAAPWKDEEWEKEHYLGEDDASKSLSSKSRSNGGAANGKAGHTTEIRMYDLAKNSVVRVGDIISYKRNFAALGVVIEKDVLVHSINTRARSLTVLLEPGPTQHLPSYLSMSDPSDPISPIQSMEITSPTMLETGILDVDGRVERGKRPNGNAWKILTVYRWREESASSMDDNKGGRESHGTLHYLRNSHFSDT</sequence>
<proteinExistence type="predicted"/>
<evidence type="ECO:0000256" key="1">
    <source>
        <dbReference type="SAM" id="MobiDB-lite"/>
    </source>
</evidence>
<feature type="region of interest" description="Disordered" evidence="1">
    <location>
        <begin position="230"/>
        <end position="254"/>
    </location>
</feature>